<evidence type="ECO:0000259" key="1">
    <source>
        <dbReference type="Pfam" id="PF03446"/>
    </source>
</evidence>
<dbReference type="PANTHER" id="PTHR43060">
    <property type="entry name" value="3-HYDROXYISOBUTYRATE DEHYDROGENASE-LIKE 1, MITOCHONDRIAL-RELATED"/>
    <property type="match status" value="1"/>
</dbReference>
<dbReference type="Pfam" id="PF03446">
    <property type="entry name" value="NAD_binding_2"/>
    <property type="match status" value="1"/>
</dbReference>
<dbReference type="SUPFAM" id="SSF51735">
    <property type="entry name" value="NAD(P)-binding Rossmann-fold domains"/>
    <property type="match status" value="1"/>
</dbReference>
<proteinExistence type="predicted"/>
<sequence length="179" mass="18962">MGGPMVDHLIKAGHHLTVFNRTKIKAEGLINAGAKWADSPKETAKNQDFVCIMVGYPQDVREVVFGEKGIANAIKPGSIFIDFTTSKPSLAIEIAGVLEKKRVFSLDAPVSGGDAGARKAMLSIMVGGDEETFDTAKPILEKIGKTVILQGGPGSISPFKILGAKLLRLQLPAAPPEID</sequence>
<dbReference type="InterPro" id="IPR036291">
    <property type="entry name" value="NAD(P)-bd_dom_sf"/>
</dbReference>
<dbReference type="EMBL" id="BART01032876">
    <property type="protein sequence ID" value="GAH15607.1"/>
    <property type="molecule type" value="Genomic_DNA"/>
</dbReference>
<protein>
    <recommendedName>
        <fullName evidence="1">6-phosphogluconate dehydrogenase NADP-binding domain-containing protein</fullName>
    </recommendedName>
</protein>
<accession>X1D5X1</accession>
<gene>
    <name evidence="2" type="ORF">S01H4_56691</name>
</gene>
<reference evidence="2" key="1">
    <citation type="journal article" date="2014" name="Front. Microbiol.">
        <title>High frequency of phylogenetically diverse reductive dehalogenase-homologous genes in deep subseafloor sedimentary metagenomes.</title>
        <authorList>
            <person name="Kawai M."/>
            <person name="Futagami T."/>
            <person name="Toyoda A."/>
            <person name="Takaki Y."/>
            <person name="Nishi S."/>
            <person name="Hori S."/>
            <person name="Arai W."/>
            <person name="Tsubouchi T."/>
            <person name="Morono Y."/>
            <person name="Uchiyama I."/>
            <person name="Ito T."/>
            <person name="Fujiyama A."/>
            <person name="Inagaki F."/>
            <person name="Takami H."/>
        </authorList>
    </citation>
    <scope>NUCLEOTIDE SEQUENCE</scope>
    <source>
        <strain evidence="2">Expedition CK06-06</strain>
    </source>
</reference>
<evidence type="ECO:0000313" key="2">
    <source>
        <dbReference type="EMBL" id="GAH15607.1"/>
    </source>
</evidence>
<name>X1D5X1_9ZZZZ</name>
<dbReference type="InterPro" id="IPR006115">
    <property type="entry name" value="6PGDH_NADP-bd"/>
</dbReference>
<dbReference type="PANTHER" id="PTHR43060:SF15">
    <property type="entry name" value="3-HYDROXYISOBUTYRATE DEHYDROGENASE-LIKE 1, MITOCHONDRIAL-RELATED"/>
    <property type="match status" value="1"/>
</dbReference>
<dbReference type="Gene3D" id="3.40.50.720">
    <property type="entry name" value="NAD(P)-binding Rossmann-like Domain"/>
    <property type="match status" value="1"/>
</dbReference>
<comment type="caution">
    <text evidence="2">The sequence shown here is derived from an EMBL/GenBank/DDBJ whole genome shotgun (WGS) entry which is preliminary data.</text>
</comment>
<dbReference type="GO" id="GO:0050661">
    <property type="term" value="F:NADP binding"/>
    <property type="evidence" value="ECO:0007669"/>
    <property type="project" value="InterPro"/>
</dbReference>
<organism evidence="2">
    <name type="scientific">marine sediment metagenome</name>
    <dbReference type="NCBI Taxonomy" id="412755"/>
    <lineage>
        <taxon>unclassified sequences</taxon>
        <taxon>metagenomes</taxon>
        <taxon>ecological metagenomes</taxon>
    </lineage>
</organism>
<feature type="domain" description="6-phosphogluconate dehydrogenase NADP-binding" evidence="1">
    <location>
        <begin position="1"/>
        <end position="149"/>
    </location>
</feature>
<dbReference type="AlphaFoldDB" id="X1D5X1"/>